<dbReference type="Pfam" id="PF07963">
    <property type="entry name" value="N_methyl"/>
    <property type="match status" value="1"/>
</dbReference>
<evidence type="ECO:0000313" key="2">
    <source>
        <dbReference type="EMBL" id="MDY0745842.1"/>
    </source>
</evidence>
<organism evidence="2 3">
    <name type="scientific">Roseateles agri</name>
    <dbReference type="NCBI Taxonomy" id="3098619"/>
    <lineage>
        <taxon>Bacteria</taxon>
        <taxon>Pseudomonadati</taxon>
        <taxon>Pseudomonadota</taxon>
        <taxon>Betaproteobacteria</taxon>
        <taxon>Burkholderiales</taxon>
        <taxon>Sphaerotilaceae</taxon>
        <taxon>Roseateles</taxon>
    </lineage>
</organism>
<dbReference type="Proteomes" id="UP001285263">
    <property type="component" value="Unassembled WGS sequence"/>
</dbReference>
<dbReference type="EMBL" id="JAXCLA010000004">
    <property type="protein sequence ID" value="MDY0745842.1"/>
    <property type="molecule type" value="Genomic_DNA"/>
</dbReference>
<dbReference type="NCBIfam" id="TIGR02532">
    <property type="entry name" value="IV_pilin_GFxxxE"/>
    <property type="match status" value="1"/>
</dbReference>
<evidence type="ECO:0000313" key="3">
    <source>
        <dbReference type="Proteomes" id="UP001285263"/>
    </source>
</evidence>
<feature type="transmembrane region" description="Helical" evidence="1">
    <location>
        <begin position="21"/>
        <end position="43"/>
    </location>
</feature>
<reference evidence="2 3" key="1">
    <citation type="submission" date="2023-11" db="EMBL/GenBank/DDBJ databases">
        <title>Paucibacter sp. nov., isolated from fresh soil in Korea.</title>
        <authorList>
            <person name="Le N.T.T."/>
        </authorList>
    </citation>
    <scope>NUCLEOTIDE SEQUENCE [LARGE SCALE GENOMIC DNA]</scope>
    <source>
        <strain evidence="2 3">R3-3</strain>
    </source>
</reference>
<keyword evidence="3" id="KW-1185">Reference proteome</keyword>
<keyword evidence="1" id="KW-0812">Transmembrane</keyword>
<comment type="caution">
    <text evidence="2">The sequence shown here is derived from an EMBL/GenBank/DDBJ whole genome shotgun (WGS) entry which is preliminary data.</text>
</comment>
<accession>A0ABU5DL68</accession>
<dbReference type="InterPro" id="IPR045584">
    <property type="entry name" value="Pilin-like"/>
</dbReference>
<evidence type="ECO:0000256" key="1">
    <source>
        <dbReference type="SAM" id="Phobius"/>
    </source>
</evidence>
<dbReference type="PROSITE" id="PS00409">
    <property type="entry name" value="PROKAR_NTER_METHYL"/>
    <property type="match status" value="1"/>
</dbReference>
<sequence>MSHINTDTRRPSRRLRQRGLSLVELMVGITIGLIVVAAASLMMTNQVSENSRLLLETQLQQDLRAAADLMLRDLRRAGYTPASGTAVWTPTNTAIPTNAYAPMSKSKINDNLVYYAYATSNVAAATVPATNESFGFILDQSTSILYAYSRASFDVSKVPDEFVPTDGSTIRQPLTDPNTVKITDFKVTLVDQPMSVGSYANPYKNCAAGASGCPCLVVRRVDITITGQAKGDEKVQRTLQVSSRLRNDQVLPTCDLPS</sequence>
<name>A0ABU5DL68_9BURK</name>
<dbReference type="SUPFAM" id="SSF54523">
    <property type="entry name" value="Pili subunits"/>
    <property type="match status" value="1"/>
</dbReference>
<keyword evidence="1" id="KW-0472">Membrane</keyword>
<dbReference type="InterPro" id="IPR012902">
    <property type="entry name" value="N_methyl_site"/>
</dbReference>
<keyword evidence="1" id="KW-1133">Transmembrane helix</keyword>
<proteinExistence type="predicted"/>
<protein>
    <submittedName>
        <fullName evidence="2">Prepilin-type N-terminal cleavage/methylation domain-containing protein</fullName>
    </submittedName>
</protein>
<gene>
    <name evidence="2" type="ORF">SNE35_15080</name>
</gene>